<dbReference type="AlphaFoldDB" id="A0A4R2GL60"/>
<evidence type="ECO:0000256" key="1">
    <source>
        <dbReference type="SAM" id="SignalP"/>
    </source>
</evidence>
<feature type="chain" id="PRO_5020591355" evidence="1">
    <location>
        <begin position="21"/>
        <end position="305"/>
    </location>
</feature>
<evidence type="ECO:0000259" key="2">
    <source>
        <dbReference type="Pfam" id="PF18962"/>
    </source>
</evidence>
<keyword evidence="4" id="KW-1185">Reference proteome</keyword>
<gene>
    <name evidence="3" type="ORF">EV194_102138</name>
</gene>
<dbReference type="Pfam" id="PF18962">
    <property type="entry name" value="Por_Secre_tail"/>
    <property type="match status" value="1"/>
</dbReference>
<accession>A0A4R2GL60</accession>
<comment type="caution">
    <text evidence="3">The sequence shown here is derived from an EMBL/GenBank/DDBJ whole genome shotgun (WGS) entry which is preliminary data.</text>
</comment>
<name>A0A4R2GL60_9BACT</name>
<dbReference type="NCBIfam" id="TIGR04183">
    <property type="entry name" value="Por_Secre_tail"/>
    <property type="match status" value="1"/>
</dbReference>
<feature type="signal peptide" evidence="1">
    <location>
        <begin position="1"/>
        <end position="20"/>
    </location>
</feature>
<feature type="domain" description="Secretion system C-terminal sorting" evidence="2">
    <location>
        <begin position="236"/>
        <end position="302"/>
    </location>
</feature>
<dbReference type="InterPro" id="IPR026444">
    <property type="entry name" value="Secre_tail"/>
</dbReference>
<keyword evidence="1" id="KW-0732">Signal</keyword>
<dbReference type="EMBL" id="SLWK01000002">
    <property type="protein sequence ID" value="TCO09712.1"/>
    <property type="molecule type" value="Genomic_DNA"/>
</dbReference>
<evidence type="ECO:0000313" key="4">
    <source>
        <dbReference type="Proteomes" id="UP000295221"/>
    </source>
</evidence>
<reference evidence="3 4" key="1">
    <citation type="submission" date="2019-03" db="EMBL/GenBank/DDBJ databases">
        <title>Genomic Encyclopedia of Type Strains, Phase IV (KMG-IV): sequencing the most valuable type-strain genomes for metagenomic binning, comparative biology and taxonomic classification.</title>
        <authorList>
            <person name="Goeker M."/>
        </authorList>
    </citation>
    <scope>NUCLEOTIDE SEQUENCE [LARGE SCALE GENOMIC DNA]</scope>
    <source>
        <strain evidence="3 4">DSM 24179</strain>
    </source>
</reference>
<proteinExistence type="predicted"/>
<evidence type="ECO:0000313" key="3">
    <source>
        <dbReference type="EMBL" id="TCO09712.1"/>
    </source>
</evidence>
<dbReference type="OrthoDB" id="9805017at2"/>
<sequence length="305" mass="32780">MKKNYFFAVAIAMVSMYTTAQVNILSGSTMEADDENAWNFSTLNTDAGNTSDYVFGYTDEIPDGGEAGALKMTVTNTGGGVQLMVYQAVTVKPGVNYAIDFDIKSLDGTTLHQFWVETYVGLVEPAAGADYSGNETTYMLGGFKYQGWAGDCPTELNTSLLANESCISGDVTDGKDASSFSIDFISEETTVYVGLKVGSWDGGGTMSLVIDNFVMMELSASSLFSGQASPISKIDVWPNPVKDVLNLTSDIIINDVSIFNVMGQEMTAPRFNDSMIEVSSLGKGVYFVKVIDANGNAYVSKFTKE</sequence>
<dbReference type="Proteomes" id="UP000295221">
    <property type="component" value="Unassembled WGS sequence"/>
</dbReference>
<dbReference type="RefSeq" id="WP_132432454.1">
    <property type="nucleotide sequence ID" value="NZ_SLWK01000002.1"/>
</dbReference>
<organism evidence="3 4">
    <name type="scientific">Natronoflexus pectinivorans</name>
    <dbReference type="NCBI Taxonomy" id="682526"/>
    <lineage>
        <taxon>Bacteria</taxon>
        <taxon>Pseudomonadati</taxon>
        <taxon>Bacteroidota</taxon>
        <taxon>Bacteroidia</taxon>
        <taxon>Marinilabiliales</taxon>
        <taxon>Marinilabiliaceae</taxon>
        <taxon>Natronoflexus</taxon>
    </lineage>
</organism>
<protein>
    <submittedName>
        <fullName evidence="3">Putative secreted protein (Por secretion system target)</fullName>
    </submittedName>
</protein>
<dbReference type="Gene3D" id="2.60.120.260">
    <property type="entry name" value="Galactose-binding domain-like"/>
    <property type="match status" value="1"/>
</dbReference>